<protein>
    <submittedName>
        <fullName evidence="2">Uncharacterized protein LOC113464486</fullName>
    </submittedName>
</protein>
<dbReference type="Proteomes" id="UP000694925">
    <property type="component" value="Unplaced"/>
</dbReference>
<sequence>MDGGTKNTAARAARRSIRTSKVKENVVTRSFDANVDTDSRASQLRIEHHTRIFASMCPDEILEYYDDYNTRMYYTTLMLGDISGAMNQKQEAVESALKIV</sequence>
<name>A0AAJ7S2M7_9HYME</name>
<dbReference type="AlphaFoldDB" id="A0AAJ7S2M7"/>
<dbReference type="KEGG" id="ccal:113464486"/>
<dbReference type="GeneID" id="113464486"/>
<proteinExistence type="predicted"/>
<gene>
    <name evidence="2" type="primary">LOC113464486</name>
</gene>
<evidence type="ECO:0000313" key="2">
    <source>
        <dbReference type="RefSeq" id="XP_026670288.1"/>
    </source>
</evidence>
<dbReference type="RefSeq" id="XP_026670288.1">
    <property type="nucleotide sequence ID" value="XM_026814487.1"/>
</dbReference>
<keyword evidence="1" id="KW-1185">Reference proteome</keyword>
<organism evidence="1 2">
    <name type="scientific">Ceratina calcarata</name>
    <dbReference type="NCBI Taxonomy" id="156304"/>
    <lineage>
        <taxon>Eukaryota</taxon>
        <taxon>Metazoa</taxon>
        <taxon>Ecdysozoa</taxon>
        <taxon>Arthropoda</taxon>
        <taxon>Hexapoda</taxon>
        <taxon>Insecta</taxon>
        <taxon>Pterygota</taxon>
        <taxon>Neoptera</taxon>
        <taxon>Endopterygota</taxon>
        <taxon>Hymenoptera</taxon>
        <taxon>Apocrita</taxon>
        <taxon>Aculeata</taxon>
        <taxon>Apoidea</taxon>
        <taxon>Anthophila</taxon>
        <taxon>Apidae</taxon>
        <taxon>Ceratina</taxon>
        <taxon>Zadontomerus</taxon>
    </lineage>
</organism>
<evidence type="ECO:0000313" key="1">
    <source>
        <dbReference type="Proteomes" id="UP000694925"/>
    </source>
</evidence>
<reference evidence="2" key="1">
    <citation type="submission" date="2025-08" db="UniProtKB">
        <authorList>
            <consortium name="RefSeq"/>
        </authorList>
    </citation>
    <scope>IDENTIFICATION</scope>
    <source>
        <tissue evidence="2">Whole body</tissue>
    </source>
</reference>
<accession>A0AAJ7S2M7</accession>